<gene>
    <name evidence="1" type="ORF">GCM10023185_13450</name>
</gene>
<keyword evidence="2" id="KW-1185">Reference proteome</keyword>
<protein>
    <submittedName>
        <fullName evidence="1">Uncharacterized protein</fullName>
    </submittedName>
</protein>
<evidence type="ECO:0000313" key="1">
    <source>
        <dbReference type="EMBL" id="GAA4353123.1"/>
    </source>
</evidence>
<accession>A0ABP8I8C2</accession>
<dbReference type="EMBL" id="BAABGZ010000013">
    <property type="protein sequence ID" value="GAA4353123.1"/>
    <property type="molecule type" value="Genomic_DNA"/>
</dbReference>
<comment type="caution">
    <text evidence="1">The sequence shown here is derived from an EMBL/GenBank/DDBJ whole genome shotgun (WGS) entry which is preliminary data.</text>
</comment>
<evidence type="ECO:0000313" key="2">
    <source>
        <dbReference type="Proteomes" id="UP001501153"/>
    </source>
</evidence>
<proteinExistence type="predicted"/>
<dbReference type="Proteomes" id="UP001501153">
    <property type="component" value="Unassembled WGS sequence"/>
</dbReference>
<sequence>MGASTAQAQNDPRTFDVAAVQAQLTSTTWKVAGSTVNGFSPAEFTKANNIKNVDAFKAGDRYVFKTDGTYQIISAAGGARAGIWEMSGQSVMLDPGKAGGGTRIDVTYLDKTRFVGRTFKRLGMCDVTSMYEIGWVPATM</sequence>
<name>A0ABP8I8C2_9BACT</name>
<reference evidence="2" key="1">
    <citation type="journal article" date="2019" name="Int. J. Syst. Evol. Microbiol.">
        <title>The Global Catalogue of Microorganisms (GCM) 10K type strain sequencing project: providing services to taxonomists for standard genome sequencing and annotation.</title>
        <authorList>
            <consortium name="The Broad Institute Genomics Platform"/>
            <consortium name="The Broad Institute Genome Sequencing Center for Infectious Disease"/>
            <person name="Wu L."/>
            <person name="Ma J."/>
        </authorList>
    </citation>
    <scope>NUCLEOTIDE SEQUENCE [LARGE SCALE GENOMIC DNA]</scope>
    <source>
        <strain evidence="2">JCM 17923</strain>
    </source>
</reference>
<organism evidence="1 2">
    <name type="scientific">Hymenobacter saemangeumensis</name>
    <dbReference type="NCBI Taxonomy" id="1084522"/>
    <lineage>
        <taxon>Bacteria</taxon>
        <taxon>Pseudomonadati</taxon>
        <taxon>Bacteroidota</taxon>
        <taxon>Cytophagia</taxon>
        <taxon>Cytophagales</taxon>
        <taxon>Hymenobacteraceae</taxon>
        <taxon>Hymenobacter</taxon>
    </lineage>
</organism>